<evidence type="ECO:0000313" key="8">
    <source>
        <dbReference type="Proteomes" id="UP000002279"/>
    </source>
</evidence>
<dbReference type="AlphaFoldDB" id="A0A6I8NH88"/>
<dbReference type="OMA" id="CKQGALI"/>
<keyword evidence="5 6" id="KW-0472">Membrane</keyword>
<accession>A0A6I8NH88</accession>
<gene>
    <name evidence="7" type="primary">LOC114814554</name>
</gene>
<organism evidence="7 8">
    <name type="scientific">Ornithorhynchus anatinus</name>
    <name type="common">Duckbill platypus</name>
    <dbReference type="NCBI Taxonomy" id="9258"/>
    <lineage>
        <taxon>Eukaryota</taxon>
        <taxon>Metazoa</taxon>
        <taxon>Chordata</taxon>
        <taxon>Craniata</taxon>
        <taxon>Vertebrata</taxon>
        <taxon>Euteleostomi</taxon>
        <taxon>Mammalia</taxon>
        <taxon>Monotremata</taxon>
        <taxon>Ornithorhynchidae</taxon>
        <taxon>Ornithorhynchus</taxon>
    </lineage>
</organism>
<keyword evidence="4 6" id="KW-1133">Transmembrane helix</keyword>
<dbReference type="Bgee" id="ENSOANG00000049484">
    <property type="expression patterns" value="Expressed in heart and 3 other cell types or tissues"/>
</dbReference>
<name>A0A6I8NH88_ORNAN</name>
<dbReference type="InParanoid" id="A0A6I8NH88"/>
<dbReference type="Proteomes" id="UP000002279">
    <property type="component" value="Chromosome 10"/>
</dbReference>
<dbReference type="Pfam" id="PF07803">
    <property type="entry name" value="GSG-1"/>
    <property type="match status" value="1"/>
</dbReference>
<dbReference type="Ensembl" id="ENSOANT00000061480.1">
    <property type="protein sequence ID" value="ENSOANP00000040066.1"/>
    <property type="gene ID" value="ENSOANG00000049484.1"/>
</dbReference>
<evidence type="ECO:0000256" key="1">
    <source>
        <dbReference type="ARBA" id="ARBA00004141"/>
    </source>
</evidence>
<feature type="transmembrane region" description="Helical" evidence="6">
    <location>
        <begin position="131"/>
        <end position="155"/>
    </location>
</feature>
<dbReference type="PANTHER" id="PTHR10671:SF78">
    <property type="entry name" value="SI:CH211-232M10.6"/>
    <property type="match status" value="1"/>
</dbReference>
<evidence type="ECO:0000256" key="3">
    <source>
        <dbReference type="ARBA" id="ARBA00022692"/>
    </source>
</evidence>
<dbReference type="GO" id="GO:0005886">
    <property type="term" value="C:plasma membrane"/>
    <property type="evidence" value="ECO:0000318"/>
    <property type="project" value="GO_Central"/>
</dbReference>
<keyword evidence="3 6" id="KW-0812">Transmembrane</keyword>
<dbReference type="InterPro" id="IPR050579">
    <property type="entry name" value="PMP-22/EMP/MP20-like"/>
</dbReference>
<dbReference type="PANTHER" id="PTHR10671">
    <property type="entry name" value="EPITHELIAL MEMBRANE PROTEIN-RELATED"/>
    <property type="match status" value="1"/>
</dbReference>
<comment type="similarity">
    <text evidence="2">Belongs to the GSG1 family.</text>
</comment>
<feature type="transmembrane region" description="Helical" evidence="6">
    <location>
        <begin position="167"/>
        <end position="191"/>
    </location>
</feature>
<feature type="transmembrane region" description="Helical" evidence="6">
    <location>
        <begin position="211"/>
        <end position="238"/>
    </location>
</feature>
<reference evidence="7" key="3">
    <citation type="submission" date="2025-09" db="UniProtKB">
        <authorList>
            <consortium name="Ensembl"/>
        </authorList>
    </citation>
    <scope>IDENTIFICATION</scope>
    <source>
        <strain evidence="7">Glennie</strain>
    </source>
</reference>
<sequence>RKTSGDGPRGRGRLALALTALALALASLAFSTNYWCRGTHKVVKPPCLSAIRHGRCLPSPGPSANLTGGGTPPDATLDPHAVQYIWETGEDKFSFQPFHAGFWYSCEEHLGGESEICRSFMDLPPESERGVLWLSVASEALSIALLAIGFLLLCLEAGGLGDQLLGLKVNAFASVVTVLSGLLGMVAHMMFMTVFQVSVHLGPKDWRPQSWYYGWSFGLAWLSFSLCMAASVLTLNAYTKTLLEFRFRRRIWERGGPPQPPGGPRPPWGPYVFGLSDTLLPTPTPDPGDPVGAGRMMDRVGHWVGGQ</sequence>
<dbReference type="Gene3D" id="1.20.140.150">
    <property type="match status" value="1"/>
</dbReference>
<dbReference type="GeneTree" id="ENSGT01050000244814"/>
<proteinExistence type="inferred from homology"/>
<keyword evidence="8" id="KW-1185">Reference proteome</keyword>
<evidence type="ECO:0000256" key="6">
    <source>
        <dbReference type="SAM" id="Phobius"/>
    </source>
</evidence>
<comment type="subcellular location">
    <subcellularLocation>
        <location evidence="1">Membrane</location>
        <topology evidence="1">Multi-pass membrane protein</topology>
    </subcellularLocation>
</comment>
<protein>
    <recommendedName>
        <fullName evidence="9">Germ cell associated 1</fullName>
    </recommendedName>
</protein>
<reference evidence="7" key="2">
    <citation type="submission" date="2025-08" db="UniProtKB">
        <authorList>
            <consortium name="Ensembl"/>
        </authorList>
    </citation>
    <scope>IDENTIFICATION</scope>
    <source>
        <strain evidence="7">Glennie</strain>
    </source>
</reference>
<evidence type="ECO:0000256" key="2">
    <source>
        <dbReference type="ARBA" id="ARBA00007425"/>
    </source>
</evidence>
<dbReference type="InterPro" id="IPR012478">
    <property type="entry name" value="GSG-1"/>
</dbReference>
<evidence type="ECO:0008006" key="9">
    <source>
        <dbReference type="Google" id="ProtNLM"/>
    </source>
</evidence>
<evidence type="ECO:0000313" key="7">
    <source>
        <dbReference type="Ensembl" id="ENSOANP00000040066.1"/>
    </source>
</evidence>
<evidence type="ECO:0000256" key="4">
    <source>
        <dbReference type="ARBA" id="ARBA00022989"/>
    </source>
</evidence>
<evidence type="ECO:0000256" key="5">
    <source>
        <dbReference type="ARBA" id="ARBA00023136"/>
    </source>
</evidence>
<reference evidence="7 8" key="1">
    <citation type="journal article" date="2008" name="Nature">
        <title>Genome analysis of the platypus reveals unique signatures of evolution.</title>
        <authorList>
            <person name="Warren W.C."/>
            <person name="Hillier L.W."/>
            <person name="Marshall Graves J.A."/>
            <person name="Birney E."/>
            <person name="Ponting C.P."/>
            <person name="Grutzner F."/>
            <person name="Belov K."/>
            <person name="Miller W."/>
            <person name="Clarke L."/>
            <person name="Chinwalla A.T."/>
            <person name="Yang S.P."/>
            <person name="Heger A."/>
            <person name="Locke D.P."/>
            <person name="Miethke P."/>
            <person name="Waters P.D."/>
            <person name="Veyrunes F."/>
            <person name="Fulton L."/>
            <person name="Fulton B."/>
            <person name="Graves T."/>
            <person name="Wallis J."/>
            <person name="Puente X.S."/>
            <person name="Lopez-Otin C."/>
            <person name="Ordonez G.R."/>
            <person name="Eichler E.E."/>
            <person name="Chen L."/>
            <person name="Cheng Z."/>
            <person name="Deakin J.E."/>
            <person name="Alsop A."/>
            <person name="Thompson K."/>
            <person name="Kirby P."/>
            <person name="Papenfuss A.T."/>
            <person name="Wakefield M.J."/>
            <person name="Olender T."/>
            <person name="Lancet D."/>
            <person name="Huttley G.A."/>
            <person name="Smit A.F."/>
            <person name="Pask A."/>
            <person name="Temple-Smith P."/>
            <person name="Batzer M.A."/>
            <person name="Walker J.A."/>
            <person name="Konkel M.K."/>
            <person name="Harris R.S."/>
            <person name="Whittington C.M."/>
            <person name="Wong E.S."/>
            <person name="Gemmell N.J."/>
            <person name="Buschiazzo E."/>
            <person name="Vargas Jentzsch I.M."/>
            <person name="Merkel A."/>
            <person name="Schmitz J."/>
            <person name="Zemann A."/>
            <person name="Churakov G."/>
            <person name="Kriegs J.O."/>
            <person name="Brosius J."/>
            <person name="Murchison E.P."/>
            <person name="Sachidanandam R."/>
            <person name="Smith C."/>
            <person name="Hannon G.J."/>
            <person name="Tsend-Ayush E."/>
            <person name="McMillan D."/>
            <person name="Attenborough R."/>
            <person name="Rens W."/>
            <person name="Ferguson-Smith M."/>
            <person name="Lefevre C.M."/>
            <person name="Sharp J.A."/>
            <person name="Nicholas K.R."/>
            <person name="Ray D.A."/>
            <person name="Kube M."/>
            <person name="Reinhardt R."/>
            <person name="Pringle T.H."/>
            <person name="Taylor J."/>
            <person name="Jones R.C."/>
            <person name="Nixon B."/>
            <person name="Dacheux J.L."/>
            <person name="Niwa H."/>
            <person name="Sekita Y."/>
            <person name="Huang X."/>
            <person name="Stark A."/>
            <person name="Kheradpour P."/>
            <person name="Kellis M."/>
            <person name="Flicek P."/>
            <person name="Chen Y."/>
            <person name="Webber C."/>
            <person name="Hardison R."/>
            <person name="Nelson J."/>
            <person name="Hallsworth-Pepin K."/>
            <person name="Delehaunty K."/>
            <person name="Markovic C."/>
            <person name="Minx P."/>
            <person name="Feng Y."/>
            <person name="Kremitzki C."/>
            <person name="Mitreva M."/>
            <person name="Glasscock J."/>
            <person name="Wylie T."/>
            <person name="Wohldmann P."/>
            <person name="Thiru P."/>
            <person name="Nhan M.N."/>
            <person name="Pohl C.S."/>
            <person name="Smith S.M."/>
            <person name="Hou S."/>
            <person name="Nefedov M."/>
            <person name="de Jong P.J."/>
            <person name="Renfree M.B."/>
            <person name="Mardis E.R."/>
            <person name="Wilson R.K."/>
        </authorList>
    </citation>
    <scope>NUCLEOTIDE SEQUENCE [LARGE SCALE GENOMIC DNA]</scope>
    <source>
        <strain evidence="7 8">Glennie</strain>
    </source>
</reference>